<feature type="compositionally biased region" description="Polar residues" evidence="1">
    <location>
        <begin position="118"/>
        <end position="127"/>
    </location>
</feature>
<protein>
    <submittedName>
        <fullName evidence="2">Uncharacterized protein</fullName>
    </submittedName>
</protein>
<name>A0A7J6LNB9_PERCH</name>
<organism evidence="2 3">
    <name type="scientific">Perkinsus chesapeaki</name>
    <name type="common">Clam parasite</name>
    <name type="synonym">Perkinsus andrewsi</name>
    <dbReference type="NCBI Taxonomy" id="330153"/>
    <lineage>
        <taxon>Eukaryota</taxon>
        <taxon>Sar</taxon>
        <taxon>Alveolata</taxon>
        <taxon>Perkinsozoa</taxon>
        <taxon>Perkinsea</taxon>
        <taxon>Perkinsida</taxon>
        <taxon>Perkinsidae</taxon>
        <taxon>Perkinsus</taxon>
    </lineage>
</organism>
<sequence length="356" mass="38779">CGHLEGIEIRLQYATNLIMAASISPPQDSLGMMQEEESLINTVADDMVASVLATSLEFDSGSDSCSIAMSHATDESIREVTPTRASLTEALAHELADEVARFAISYGQPSFMDEGVSSRESQTTIVSDSERRTTFPTPTQSISPSLASTTSVYALLRDSSRTLGAEAPGLVTEPPKQYSSRSFKSPSSQISTQRKSRRSAESIKSSSGRPMMTKLSRIVNRAKEVIVIDHFHIHHHHHLYDEGPQPGQSTQAFLSSVAEECSRRQAEAEALVHSPYFEKYAASGLIPRIDTTGATYRSVARQDSASKRSAIGTLSTRVVLRDRAVILIEDKPRSPQLGSVLPLAFVIKLRTQLRAG</sequence>
<accession>A0A7J6LNB9</accession>
<dbReference type="EMBL" id="JAAPAO010000404">
    <property type="protein sequence ID" value="KAF4660693.1"/>
    <property type="molecule type" value="Genomic_DNA"/>
</dbReference>
<evidence type="ECO:0000256" key="1">
    <source>
        <dbReference type="SAM" id="MobiDB-lite"/>
    </source>
</evidence>
<feature type="non-terminal residue" evidence="2">
    <location>
        <position position="356"/>
    </location>
</feature>
<comment type="caution">
    <text evidence="2">The sequence shown here is derived from an EMBL/GenBank/DDBJ whole genome shotgun (WGS) entry which is preliminary data.</text>
</comment>
<gene>
    <name evidence="2" type="ORF">FOL47_007061</name>
</gene>
<dbReference type="AlphaFoldDB" id="A0A7J6LNB9"/>
<evidence type="ECO:0000313" key="3">
    <source>
        <dbReference type="Proteomes" id="UP000591131"/>
    </source>
</evidence>
<feature type="region of interest" description="Disordered" evidence="1">
    <location>
        <begin position="165"/>
        <end position="214"/>
    </location>
</feature>
<reference evidence="2 3" key="1">
    <citation type="submission" date="2020-04" db="EMBL/GenBank/DDBJ databases">
        <title>Perkinsus chesapeaki whole genome sequence.</title>
        <authorList>
            <person name="Bogema D.R."/>
        </authorList>
    </citation>
    <scope>NUCLEOTIDE SEQUENCE [LARGE SCALE GENOMIC DNA]</scope>
    <source>
        <strain evidence="2">ATCC PRA-425</strain>
    </source>
</reference>
<keyword evidence="3" id="KW-1185">Reference proteome</keyword>
<dbReference type="Proteomes" id="UP000591131">
    <property type="component" value="Unassembled WGS sequence"/>
</dbReference>
<dbReference type="OrthoDB" id="10645207at2759"/>
<evidence type="ECO:0000313" key="2">
    <source>
        <dbReference type="EMBL" id="KAF4660693.1"/>
    </source>
</evidence>
<feature type="region of interest" description="Disordered" evidence="1">
    <location>
        <begin position="113"/>
        <end position="144"/>
    </location>
</feature>
<feature type="compositionally biased region" description="Polar residues" evidence="1">
    <location>
        <begin position="177"/>
        <end position="193"/>
    </location>
</feature>
<feature type="compositionally biased region" description="Polar residues" evidence="1">
    <location>
        <begin position="134"/>
        <end position="144"/>
    </location>
</feature>
<proteinExistence type="predicted"/>